<accession>A0ABY6B4Q5</accession>
<reference evidence="1" key="1">
    <citation type="submission" date="2022-10" db="EMBL/GenBank/DDBJ databases">
        <title>Characterization and whole genome sequencing of a new Roseateles species, isolated from fresh water.</title>
        <authorList>
            <person name="Guliayeva D.Y."/>
            <person name="Akhremchuk A.E."/>
            <person name="Sikolenko M.A."/>
            <person name="Valentovich L.N."/>
            <person name="Sidarenka A.V."/>
        </authorList>
    </citation>
    <scope>NUCLEOTIDE SEQUENCE</scope>
    <source>
        <strain evidence="1">BIM B-1768</strain>
    </source>
</reference>
<proteinExistence type="predicted"/>
<evidence type="ECO:0000313" key="2">
    <source>
        <dbReference type="Proteomes" id="UP001064933"/>
    </source>
</evidence>
<protein>
    <recommendedName>
        <fullName evidence="3">YkuD domain-containing protein</fullName>
    </recommendedName>
</protein>
<keyword evidence="2" id="KW-1185">Reference proteome</keyword>
<name>A0ABY6B4Q5_9BURK</name>
<dbReference type="Proteomes" id="UP001064933">
    <property type="component" value="Chromosome"/>
</dbReference>
<evidence type="ECO:0000313" key="1">
    <source>
        <dbReference type="EMBL" id="UXH78245.1"/>
    </source>
</evidence>
<organism evidence="1 2">
    <name type="scientific">Roseateles amylovorans</name>
    <dbReference type="NCBI Taxonomy" id="2978473"/>
    <lineage>
        <taxon>Bacteria</taxon>
        <taxon>Pseudomonadati</taxon>
        <taxon>Pseudomonadota</taxon>
        <taxon>Betaproteobacteria</taxon>
        <taxon>Burkholderiales</taxon>
        <taxon>Sphaerotilaceae</taxon>
        <taxon>Roseateles</taxon>
    </lineage>
</organism>
<evidence type="ECO:0008006" key="3">
    <source>
        <dbReference type="Google" id="ProtNLM"/>
    </source>
</evidence>
<dbReference type="RefSeq" id="WP_261758025.1">
    <property type="nucleotide sequence ID" value="NZ_CP104562.2"/>
</dbReference>
<gene>
    <name evidence="1" type="ORF">N4261_25400</name>
</gene>
<sequence length="315" mass="34559">MGATINPIDPDLESFARAFASRAAAAPDEALQQWRADTAGLTEVQRDIGGRLAAAQLDWQAKAVLGTRRDGTALITEWDADRLRAPYVPRLPLLSQRQTYAYCAGIVLQRGTAAAVNALQQGRMILVGLRRETSTLANQGLGVYDDHIVVLNGGDGLRTARVFPACTEPGAQYAHRASPVGNGRLDDRYKNVRFKHTEGFDVNGDGIAEIGRLRAGTYFFGEKPRGHVKRRAFEATRTQTAERDTNGDGRFNAFDPNRIDTKNAQTTMYIHRGGTQASGNTWSAGCQTIPDDLYYRFLASLGQMSSFHYVLVDGY</sequence>
<dbReference type="EMBL" id="CP104562">
    <property type="protein sequence ID" value="UXH78245.1"/>
    <property type="molecule type" value="Genomic_DNA"/>
</dbReference>